<evidence type="ECO:0000313" key="1">
    <source>
        <dbReference type="EMBL" id="EKC71892.1"/>
    </source>
</evidence>
<protein>
    <submittedName>
        <fullName evidence="1">Uncharacterized protein</fullName>
    </submittedName>
</protein>
<comment type="caution">
    <text evidence="1">The sequence shown here is derived from an EMBL/GenBank/DDBJ whole genome shotgun (WGS) entry which is preliminary data.</text>
</comment>
<sequence length="59" mass="6490">MNSHPDDTLVQLKSLEALKDIANGEANKVFIPFEATSTLSSLGAIKEVMKDDKKDKKND</sequence>
<reference evidence="1" key="1">
    <citation type="journal article" date="2013" name="Environ. Microbiol.">
        <title>Microbiota from the distal guts of lean and obese adolescents exhibit partial functional redundancy besides clear differences in community structure.</title>
        <authorList>
            <person name="Ferrer M."/>
            <person name="Ruiz A."/>
            <person name="Lanza F."/>
            <person name="Haange S.B."/>
            <person name="Oberbach A."/>
            <person name="Till H."/>
            <person name="Bargiela R."/>
            <person name="Campoy C."/>
            <person name="Segura M.T."/>
            <person name="Richter M."/>
            <person name="von Bergen M."/>
            <person name="Seifert J."/>
            <person name="Suarez A."/>
        </authorList>
    </citation>
    <scope>NUCLEOTIDE SEQUENCE</scope>
</reference>
<dbReference type="EMBL" id="AJWZ01002100">
    <property type="protein sequence ID" value="EKC71892.1"/>
    <property type="molecule type" value="Genomic_DNA"/>
</dbReference>
<accession>K1TFI4</accession>
<dbReference type="AlphaFoldDB" id="K1TFI4"/>
<organism evidence="1">
    <name type="scientific">human gut metagenome</name>
    <dbReference type="NCBI Taxonomy" id="408170"/>
    <lineage>
        <taxon>unclassified sequences</taxon>
        <taxon>metagenomes</taxon>
        <taxon>organismal metagenomes</taxon>
    </lineage>
</organism>
<name>K1TFI4_9ZZZZ</name>
<gene>
    <name evidence="1" type="ORF">OBE_03167</name>
</gene>
<proteinExistence type="predicted"/>